<proteinExistence type="predicted"/>
<dbReference type="Gene3D" id="3.40.30.10">
    <property type="entry name" value="Glutaredoxin"/>
    <property type="match status" value="1"/>
</dbReference>
<dbReference type="EMBL" id="JBHUOZ010000002">
    <property type="protein sequence ID" value="MFD2919862.1"/>
    <property type="molecule type" value="Genomic_DNA"/>
</dbReference>
<gene>
    <name evidence="2" type="ORF">ACFS6H_09105</name>
</gene>
<reference evidence="3" key="1">
    <citation type="journal article" date="2019" name="Int. J. Syst. Evol. Microbiol.">
        <title>The Global Catalogue of Microorganisms (GCM) 10K type strain sequencing project: providing services to taxonomists for standard genome sequencing and annotation.</title>
        <authorList>
            <consortium name="The Broad Institute Genomics Platform"/>
            <consortium name="The Broad Institute Genome Sequencing Center for Infectious Disease"/>
            <person name="Wu L."/>
            <person name="Ma J."/>
        </authorList>
    </citation>
    <scope>NUCLEOTIDE SEQUENCE [LARGE SCALE GENOMIC DNA]</scope>
    <source>
        <strain evidence="3">KCTC 23299</strain>
    </source>
</reference>
<dbReference type="RefSeq" id="WP_386097512.1">
    <property type="nucleotide sequence ID" value="NZ_JBHUOZ010000002.1"/>
</dbReference>
<dbReference type="InterPro" id="IPR036249">
    <property type="entry name" value="Thioredoxin-like_sf"/>
</dbReference>
<feature type="signal peptide" evidence="1">
    <location>
        <begin position="1"/>
        <end position="18"/>
    </location>
</feature>
<organism evidence="2 3">
    <name type="scientific">Terrimonas rubra</name>
    <dbReference type="NCBI Taxonomy" id="1035890"/>
    <lineage>
        <taxon>Bacteria</taxon>
        <taxon>Pseudomonadati</taxon>
        <taxon>Bacteroidota</taxon>
        <taxon>Chitinophagia</taxon>
        <taxon>Chitinophagales</taxon>
        <taxon>Chitinophagaceae</taxon>
        <taxon>Terrimonas</taxon>
    </lineage>
</organism>
<sequence>MRIIFCCLLLMTGIVATAQKTRPSVPDTLSHFLTVGDTVPDIALYNIVSPQSITRLKDIKRRITILAFWSATGIPSLQELPKVDSIRRRFEKSVRVLLVTRDGSLAHVREEAAEVIRRIEAYTEKKLPLTAVYIDTASTALFFNKVTEPHYIWLDRNKKIIAITDGDALTAGNMIALLSGKTLDLAVKPATGATGEPVQKHKAVLPR</sequence>
<protein>
    <submittedName>
        <fullName evidence="2">TlpA family protein disulfide reductase</fullName>
    </submittedName>
</protein>
<dbReference type="Proteomes" id="UP001597511">
    <property type="component" value="Unassembled WGS sequence"/>
</dbReference>
<evidence type="ECO:0000313" key="3">
    <source>
        <dbReference type="Proteomes" id="UP001597511"/>
    </source>
</evidence>
<comment type="caution">
    <text evidence="2">The sequence shown here is derived from an EMBL/GenBank/DDBJ whole genome shotgun (WGS) entry which is preliminary data.</text>
</comment>
<keyword evidence="1" id="KW-0732">Signal</keyword>
<dbReference type="SUPFAM" id="SSF52833">
    <property type="entry name" value="Thioredoxin-like"/>
    <property type="match status" value="1"/>
</dbReference>
<name>A0ABW6A6U7_9BACT</name>
<keyword evidence="3" id="KW-1185">Reference proteome</keyword>
<evidence type="ECO:0000313" key="2">
    <source>
        <dbReference type="EMBL" id="MFD2919862.1"/>
    </source>
</evidence>
<accession>A0ABW6A6U7</accession>
<evidence type="ECO:0000256" key="1">
    <source>
        <dbReference type="SAM" id="SignalP"/>
    </source>
</evidence>
<feature type="chain" id="PRO_5046598223" evidence="1">
    <location>
        <begin position="19"/>
        <end position="207"/>
    </location>
</feature>